<keyword evidence="3 11" id="KW-0285">Flavoprotein</keyword>
<sequence>MTIEMPTRRNDSGLDIAPHKPWLAPLAGYSDLAFRLLCREFGADVVCSEMVSAKGLYYKSSGTELLLETTPEDAPMMLQLFGNDTDIMQRAMEPLVEAGYTWFDLNMGCSVRKVVKTGCGAAMLCDVPNAVEVARTMVRMAGEGRVGFKFRLGWEAGSEVYLDLAKRLQDVGAGWLSLHPRYAKQGFSGEARWSALRELVEAVDIPVVASGDLFHAEDAVRCVRETGVSAVMFARGALNNPAIFEEFTTLMQGGSFVRPDPVKTMHILRRHVELARKHCPDKTALFKMRSLVPRYIKLFPGARHMRNQLTECTTWETLDSLLETFFIRWNEEGAEFEPQRIAMP</sequence>
<dbReference type="InterPro" id="IPR035587">
    <property type="entry name" value="DUS-like_FMN-bd"/>
</dbReference>
<dbReference type="GO" id="GO:0017150">
    <property type="term" value="F:tRNA dihydrouridine synthase activity"/>
    <property type="evidence" value="ECO:0007669"/>
    <property type="project" value="InterPro"/>
</dbReference>
<comment type="catalytic activity">
    <reaction evidence="9">
        <text>a 5,6-dihydrouridine in tRNA + NADP(+) = a uridine in tRNA + NADPH + H(+)</text>
        <dbReference type="Rhea" id="RHEA:23624"/>
        <dbReference type="Rhea" id="RHEA-COMP:13339"/>
        <dbReference type="Rhea" id="RHEA-COMP:13887"/>
        <dbReference type="ChEBI" id="CHEBI:15378"/>
        <dbReference type="ChEBI" id="CHEBI:57783"/>
        <dbReference type="ChEBI" id="CHEBI:58349"/>
        <dbReference type="ChEBI" id="CHEBI:65315"/>
        <dbReference type="ChEBI" id="CHEBI:74443"/>
    </reaction>
</comment>
<keyword evidence="5 11" id="KW-0819">tRNA processing</keyword>
<evidence type="ECO:0000256" key="4">
    <source>
        <dbReference type="ARBA" id="ARBA00022643"/>
    </source>
</evidence>
<dbReference type="SUPFAM" id="SSF51395">
    <property type="entry name" value="FMN-linked oxidoreductases"/>
    <property type="match status" value="1"/>
</dbReference>
<dbReference type="Pfam" id="PF01207">
    <property type="entry name" value="Dus"/>
    <property type="match status" value="1"/>
</dbReference>
<evidence type="ECO:0000256" key="12">
    <source>
        <dbReference type="PIRSR" id="PIRSR006621-1"/>
    </source>
</evidence>
<dbReference type="InterPro" id="IPR001269">
    <property type="entry name" value="DUS_fam"/>
</dbReference>
<comment type="function">
    <text evidence="1 11">Catalyzes the synthesis of 5,6-dihydrouridine (D), a modified base found in the D-loop of most tRNAs, via the reduction of the C5-C6 double bond in target uridines.</text>
</comment>
<feature type="domain" description="DUS-like FMN-binding" evidence="14">
    <location>
        <begin position="23"/>
        <end position="322"/>
    </location>
</feature>
<evidence type="ECO:0000256" key="10">
    <source>
        <dbReference type="ARBA" id="ARBA00048802"/>
    </source>
</evidence>
<dbReference type="AlphaFoldDB" id="A0A7J0BNE8"/>
<feature type="binding site" evidence="13">
    <location>
        <begin position="234"/>
        <end position="235"/>
    </location>
    <ligand>
        <name>FMN</name>
        <dbReference type="ChEBI" id="CHEBI:58210"/>
    </ligand>
</feature>
<evidence type="ECO:0000259" key="14">
    <source>
        <dbReference type="Pfam" id="PF01207"/>
    </source>
</evidence>
<keyword evidence="4 11" id="KW-0288">FMN</keyword>
<evidence type="ECO:0000313" key="16">
    <source>
        <dbReference type="Proteomes" id="UP000503840"/>
    </source>
</evidence>
<evidence type="ECO:0000313" key="15">
    <source>
        <dbReference type="EMBL" id="GFM35257.1"/>
    </source>
</evidence>
<keyword evidence="6" id="KW-0521">NADP</keyword>
<evidence type="ECO:0000256" key="9">
    <source>
        <dbReference type="ARBA" id="ARBA00048205"/>
    </source>
</evidence>
<evidence type="ECO:0000256" key="7">
    <source>
        <dbReference type="ARBA" id="ARBA00022884"/>
    </source>
</evidence>
<evidence type="ECO:0000256" key="2">
    <source>
        <dbReference type="ARBA" id="ARBA00022555"/>
    </source>
</evidence>
<keyword evidence="16" id="KW-1185">Reference proteome</keyword>
<evidence type="ECO:0000256" key="13">
    <source>
        <dbReference type="PIRSR" id="PIRSR006621-2"/>
    </source>
</evidence>
<evidence type="ECO:0000256" key="5">
    <source>
        <dbReference type="ARBA" id="ARBA00022694"/>
    </source>
</evidence>
<dbReference type="CDD" id="cd02801">
    <property type="entry name" value="DUS_like_FMN"/>
    <property type="match status" value="1"/>
</dbReference>
<dbReference type="PIRSF" id="PIRSF006621">
    <property type="entry name" value="Dus"/>
    <property type="match status" value="1"/>
</dbReference>
<evidence type="ECO:0000256" key="1">
    <source>
        <dbReference type="ARBA" id="ARBA00002790"/>
    </source>
</evidence>
<dbReference type="PANTHER" id="PTHR45846">
    <property type="entry name" value="TRNA-DIHYDROURIDINE(47) SYNTHASE [NAD(P)(+)]-LIKE"/>
    <property type="match status" value="1"/>
</dbReference>
<dbReference type="Proteomes" id="UP000503840">
    <property type="component" value="Unassembled WGS sequence"/>
</dbReference>
<proteinExistence type="inferred from homology"/>
<dbReference type="RefSeq" id="WP_174406872.1">
    <property type="nucleotide sequence ID" value="NZ_BLVO01000016.1"/>
</dbReference>
<comment type="similarity">
    <text evidence="11">Belongs to the dus family.</text>
</comment>
<dbReference type="GO" id="GO:0000049">
    <property type="term" value="F:tRNA binding"/>
    <property type="evidence" value="ECO:0007669"/>
    <property type="project" value="UniProtKB-KW"/>
</dbReference>
<feature type="active site" description="Proton donor" evidence="12">
    <location>
        <position position="109"/>
    </location>
</feature>
<evidence type="ECO:0000256" key="6">
    <source>
        <dbReference type="ARBA" id="ARBA00022857"/>
    </source>
</evidence>
<feature type="binding site" evidence="13">
    <location>
        <position position="179"/>
    </location>
    <ligand>
        <name>FMN</name>
        <dbReference type="ChEBI" id="CHEBI:58210"/>
    </ligand>
</feature>
<dbReference type="EC" id="1.3.1.-" evidence="11"/>
<dbReference type="Gene3D" id="1.10.1200.80">
    <property type="entry name" value="Putative flavin oxidoreducatase, domain 2"/>
    <property type="match status" value="1"/>
</dbReference>
<dbReference type="GO" id="GO:0050660">
    <property type="term" value="F:flavin adenine dinucleotide binding"/>
    <property type="evidence" value="ECO:0007669"/>
    <property type="project" value="InterPro"/>
</dbReference>
<name>A0A7J0BNE8_9BACT</name>
<evidence type="ECO:0000256" key="11">
    <source>
        <dbReference type="PIRNR" id="PIRNR006621"/>
    </source>
</evidence>
<dbReference type="PANTHER" id="PTHR45846:SF1">
    <property type="entry name" value="TRNA-DIHYDROURIDINE(47) SYNTHASE [NAD(P)(+)]-LIKE"/>
    <property type="match status" value="1"/>
</dbReference>
<protein>
    <recommendedName>
        <fullName evidence="11">tRNA-dihydrouridine synthase</fullName>
        <ecNumber evidence="11">1.3.1.-</ecNumber>
    </recommendedName>
</protein>
<evidence type="ECO:0000256" key="3">
    <source>
        <dbReference type="ARBA" id="ARBA00022630"/>
    </source>
</evidence>
<comment type="catalytic activity">
    <reaction evidence="10">
        <text>a 5,6-dihydrouridine in tRNA + NAD(+) = a uridine in tRNA + NADH + H(+)</text>
        <dbReference type="Rhea" id="RHEA:54452"/>
        <dbReference type="Rhea" id="RHEA-COMP:13339"/>
        <dbReference type="Rhea" id="RHEA-COMP:13887"/>
        <dbReference type="ChEBI" id="CHEBI:15378"/>
        <dbReference type="ChEBI" id="CHEBI:57540"/>
        <dbReference type="ChEBI" id="CHEBI:57945"/>
        <dbReference type="ChEBI" id="CHEBI:65315"/>
        <dbReference type="ChEBI" id="CHEBI:74443"/>
    </reaction>
</comment>
<keyword evidence="7" id="KW-0694">RNA-binding</keyword>
<dbReference type="Gene3D" id="3.20.20.70">
    <property type="entry name" value="Aldolase class I"/>
    <property type="match status" value="1"/>
</dbReference>
<organism evidence="15 16">
    <name type="scientific">Desulfovibrio subterraneus</name>
    <dbReference type="NCBI Taxonomy" id="2718620"/>
    <lineage>
        <taxon>Bacteria</taxon>
        <taxon>Pseudomonadati</taxon>
        <taxon>Thermodesulfobacteriota</taxon>
        <taxon>Desulfovibrionia</taxon>
        <taxon>Desulfovibrionales</taxon>
        <taxon>Desulfovibrionaceae</taxon>
        <taxon>Desulfovibrio</taxon>
    </lineage>
</organism>
<comment type="caution">
    <text evidence="15">The sequence shown here is derived from an EMBL/GenBank/DDBJ whole genome shotgun (WGS) entry which is preliminary data.</text>
</comment>
<feature type="binding site" evidence="13">
    <location>
        <position position="79"/>
    </location>
    <ligand>
        <name>FMN</name>
        <dbReference type="ChEBI" id="CHEBI:58210"/>
    </ligand>
</feature>
<dbReference type="EMBL" id="BLVO01000016">
    <property type="protein sequence ID" value="GFM35257.1"/>
    <property type="molecule type" value="Genomic_DNA"/>
</dbReference>
<keyword evidence="2" id="KW-0820">tRNA-binding</keyword>
<reference evidence="15 16" key="1">
    <citation type="submission" date="2020-05" db="EMBL/GenBank/DDBJ databases">
        <title>Draft genome sequence of Desulfovibrio sp. strain HN2T.</title>
        <authorList>
            <person name="Ueno A."/>
            <person name="Tamazawa S."/>
            <person name="Tamamura S."/>
            <person name="Murakami T."/>
            <person name="Kiyama T."/>
            <person name="Inomata H."/>
            <person name="Amano Y."/>
            <person name="Miyakawa K."/>
            <person name="Tamaki H."/>
            <person name="Naganuma T."/>
            <person name="Kaneko K."/>
        </authorList>
    </citation>
    <scope>NUCLEOTIDE SEQUENCE [LARGE SCALE GENOMIC DNA]</scope>
    <source>
        <strain evidence="15 16">HN2</strain>
    </source>
</reference>
<gene>
    <name evidence="15" type="ORF">DSM101010T_36220</name>
</gene>
<accession>A0A7J0BNE8</accession>
<feature type="binding site" evidence="13">
    <location>
        <position position="149"/>
    </location>
    <ligand>
        <name>FMN</name>
        <dbReference type="ChEBI" id="CHEBI:58210"/>
    </ligand>
</feature>
<comment type="cofactor">
    <cofactor evidence="11 13">
        <name>FMN</name>
        <dbReference type="ChEBI" id="CHEBI:58210"/>
    </cofactor>
</comment>
<keyword evidence="8 11" id="KW-0560">Oxidoreductase</keyword>
<evidence type="ECO:0000256" key="8">
    <source>
        <dbReference type="ARBA" id="ARBA00023002"/>
    </source>
</evidence>
<keyword evidence="13" id="KW-0547">Nucleotide-binding</keyword>
<dbReference type="InterPro" id="IPR024036">
    <property type="entry name" value="tRNA-dHydroUridine_Synthase_C"/>
</dbReference>
<dbReference type="InterPro" id="IPR013785">
    <property type="entry name" value="Aldolase_TIM"/>
</dbReference>